<dbReference type="InterPro" id="IPR023375">
    <property type="entry name" value="ADC_dom_sf"/>
</dbReference>
<name>A0ABU8N9I4_9PSEU</name>
<organism evidence="2 3">
    <name type="scientific">Actinomycetospora aeridis</name>
    <dbReference type="NCBI Taxonomy" id="3129231"/>
    <lineage>
        <taxon>Bacteria</taxon>
        <taxon>Bacillati</taxon>
        <taxon>Actinomycetota</taxon>
        <taxon>Actinomycetes</taxon>
        <taxon>Pseudonocardiales</taxon>
        <taxon>Pseudonocardiaceae</taxon>
        <taxon>Actinomycetospora</taxon>
    </lineage>
</organism>
<dbReference type="SUPFAM" id="SSF160104">
    <property type="entry name" value="Acetoacetate decarboxylase-like"/>
    <property type="match status" value="1"/>
</dbReference>
<feature type="compositionally biased region" description="Polar residues" evidence="1">
    <location>
        <begin position="242"/>
        <end position="251"/>
    </location>
</feature>
<dbReference type="Gene3D" id="2.40.400.10">
    <property type="entry name" value="Acetoacetate decarboxylase-like"/>
    <property type="match status" value="1"/>
</dbReference>
<feature type="compositionally biased region" description="Basic and acidic residues" evidence="1">
    <location>
        <begin position="220"/>
        <end position="241"/>
    </location>
</feature>
<accession>A0ABU8N9I4</accession>
<evidence type="ECO:0000313" key="2">
    <source>
        <dbReference type="EMBL" id="MEJ2888323.1"/>
    </source>
</evidence>
<comment type="caution">
    <text evidence="2">The sequence shown here is derived from an EMBL/GenBank/DDBJ whole genome shotgun (WGS) entry which is preliminary data.</text>
</comment>
<gene>
    <name evidence="2" type="ORF">WCD41_17820</name>
</gene>
<dbReference type="EMBL" id="JBBEGL010000004">
    <property type="protein sequence ID" value="MEJ2888323.1"/>
    <property type="molecule type" value="Genomic_DNA"/>
</dbReference>
<sequence length="251" mass="27660">MTTYPPEPWTLVGRMDLSMFVVPTETLPTATWPDDWRPLALGGRTPVGAAWVEYAPGGVMSYRELLVAVAGRVGLSVRPHIVAIWVDSPASRDGGRELWGIPKGLATFTGFDEGAPSMTPEGAERPAARAFLRHGPRLPGRPRVGFTLAQDLHGRRWESPVTTRAGLGALHADWRFDVEGPLQFLAGRRPVVSATLHDFAMLFGMTPTDRERVGQPGGHGRHEAERELPRRRRDTDVERQESPQLGTATHR</sequence>
<dbReference type="Pfam" id="PF06314">
    <property type="entry name" value="ADC"/>
    <property type="match status" value="1"/>
</dbReference>
<reference evidence="2 3" key="1">
    <citation type="submission" date="2024-03" db="EMBL/GenBank/DDBJ databases">
        <title>Actinomycetospora sp. OC33-EN06, a novel actinomycete isolated from wild orchid (Aerides multiflora).</title>
        <authorList>
            <person name="Suriyachadkun C."/>
        </authorList>
    </citation>
    <scope>NUCLEOTIDE SEQUENCE [LARGE SCALE GENOMIC DNA]</scope>
    <source>
        <strain evidence="2 3">OC33-EN06</strain>
    </source>
</reference>
<evidence type="ECO:0000256" key="1">
    <source>
        <dbReference type="SAM" id="MobiDB-lite"/>
    </source>
</evidence>
<dbReference type="RefSeq" id="WP_337714785.1">
    <property type="nucleotide sequence ID" value="NZ_JBBEGL010000004.1"/>
</dbReference>
<dbReference type="InterPro" id="IPR010451">
    <property type="entry name" value="Acetoacetate_decarboxylase"/>
</dbReference>
<proteinExistence type="predicted"/>
<evidence type="ECO:0000313" key="3">
    <source>
        <dbReference type="Proteomes" id="UP001370100"/>
    </source>
</evidence>
<dbReference type="Proteomes" id="UP001370100">
    <property type="component" value="Unassembled WGS sequence"/>
</dbReference>
<feature type="region of interest" description="Disordered" evidence="1">
    <location>
        <begin position="208"/>
        <end position="251"/>
    </location>
</feature>
<keyword evidence="3" id="KW-1185">Reference proteome</keyword>
<protein>
    <submittedName>
        <fullName evidence="2">Acetoacetate decarboxylase family protein</fullName>
    </submittedName>
</protein>